<sequence length="364" mass="41907">MVSRKRPQVSSDREKWDKVFNGLVKLLKNQQEQLESLVKDRKLLEDRIKMQHERWVSDVRLYQDHIFQMREELTEKEMERLLEAAKSDLMVGLKQRDASLHKLKSKLMEDELIDLKDWFHCLMSSLKGDTENSDHRKGGRDGNKKSPASKAEVDRLRLEYEKLASEKNSEISALLKEKSFVWHQYNVLESNLTTKLKSKESEVGKANEKITTVIAHAEMLQASNNEKDETIEKLQTKLDHMEAETSNYKEQISKLSQELELLRKSNNTLVTPVLKPCNGEPKSSQPGIKCSNRDRSKILVKKEQSPLPYKVPSKDMKKVGRSSKRKATEVIDISETPKLFSPAFKVPKLKNSSTSKLFASASVR</sequence>
<evidence type="ECO:0000256" key="1">
    <source>
        <dbReference type="SAM" id="Coils"/>
    </source>
</evidence>
<dbReference type="AlphaFoldDB" id="A0AAV8U1N6"/>
<keyword evidence="4" id="KW-1185">Reference proteome</keyword>
<evidence type="ECO:0000313" key="3">
    <source>
        <dbReference type="EMBL" id="KAJ8772726.1"/>
    </source>
</evidence>
<feature type="coiled-coil region" evidence="1">
    <location>
        <begin position="217"/>
        <end position="265"/>
    </location>
</feature>
<protein>
    <submittedName>
        <fullName evidence="3">Uncharacterized protein</fullName>
    </submittedName>
</protein>
<gene>
    <name evidence="3" type="ORF">K2173_027903</name>
</gene>
<feature type="region of interest" description="Disordered" evidence="2">
    <location>
        <begin position="129"/>
        <end position="151"/>
    </location>
</feature>
<feature type="coiled-coil region" evidence="1">
    <location>
        <begin position="27"/>
        <end position="54"/>
    </location>
</feature>
<accession>A0AAV8U1N6</accession>
<feature type="region of interest" description="Disordered" evidence="2">
    <location>
        <begin position="303"/>
        <end position="327"/>
    </location>
</feature>
<dbReference type="PANTHER" id="PTHR35992">
    <property type="entry name" value="CYTOMATRIX PROTEIN-LIKE PROTEIN"/>
    <property type="match status" value="1"/>
</dbReference>
<comment type="caution">
    <text evidence="3">The sequence shown here is derived from an EMBL/GenBank/DDBJ whole genome shotgun (WGS) entry which is preliminary data.</text>
</comment>
<dbReference type="PANTHER" id="PTHR35992:SF1">
    <property type="entry name" value="CYTOMATRIX PROTEIN-LIKE PROTEIN"/>
    <property type="match status" value="1"/>
</dbReference>
<dbReference type="Proteomes" id="UP001159364">
    <property type="component" value="Linkage Group LG02"/>
</dbReference>
<proteinExistence type="predicted"/>
<reference evidence="3 4" key="1">
    <citation type="submission" date="2021-09" db="EMBL/GenBank/DDBJ databases">
        <title>Genomic insights and catalytic innovation underlie evolution of tropane alkaloids biosynthesis.</title>
        <authorList>
            <person name="Wang Y.-J."/>
            <person name="Tian T."/>
            <person name="Huang J.-P."/>
            <person name="Huang S.-X."/>
        </authorList>
    </citation>
    <scope>NUCLEOTIDE SEQUENCE [LARGE SCALE GENOMIC DNA]</scope>
    <source>
        <strain evidence="3">KIB-2018</strain>
        <tissue evidence="3">Leaf</tissue>
    </source>
</reference>
<dbReference type="EMBL" id="JAIWQS010000002">
    <property type="protein sequence ID" value="KAJ8772726.1"/>
    <property type="molecule type" value="Genomic_DNA"/>
</dbReference>
<evidence type="ECO:0000313" key="4">
    <source>
        <dbReference type="Proteomes" id="UP001159364"/>
    </source>
</evidence>
<feature type="compositionally biased region" description="Basic and acidic residues" evidence="2">
    <location>
        <begin position="129"/>
        <end position="144"/>
    </location>
</feature>
<evidence type="ECO:0000256" key="2">
    <source>
        <dbReference type="SAM" id="MobiDB-lite"/>
    </source>
</evidence>
<name>A0AAV8U1N6_9ROSI</name>
<organism evidence="3 4">
    <name type="scientific">Erythroxylum novogranatense</name>
    <dbReference type="NCBI Taxonomy" id="1862640"/>
    <lineage>
        <taxon>Eukaryota</taxon>
        <taxon>Viridiplantae</taxon>
        <taxon>Streptophyta</taxon>
        <taxon>Embryophyta</taxon>
        <taxon>Tracheophyta</taxon>
        <taxon>Spermatophyta</taxon>
        <taxon>Magnoliopsida</taxon>
        <taxon>eudicotyledons</taxon>
        <taxon>Gunneridae</taxon>
        <taxon>Pentapetalae</taxon>
        <taxon>rosids</taxon>
        <taxon>fabids</taxon>
        <taxon>Malpighiales</taxon>
        <taxon>Erythroxylaceae</taxon>
        <taxon>Erythroxylum</taxon>
    </lineage>
</organism>
<keyword evidence="1" id="KW-0175">Coiled coil</keyword>